<evidence type="ECO:0000313" key="2">
    <source>
        <dbReference type="Proteomes" id="UP000818323"/>
    </source>
</evidence>
<dbReference type="Gene3D" id="1.10.3210.10">
    <property type="entry name" value="Hypothetical protein af1432"/>
    <property type="match status" value="1"/>
</dbReference>
<comment type="caution">
    <text evidence="1">The sequence shown here is derived from an EMBL/GenBank/DDBJ whole genome shotgun (WGS) entry which is preliminary data.</text>
</comment>
<reference evidence="1 2" key="1">
    <citation type="submission" date="2020-01" db="EMBL/GenBank/DDBJ databases">
        <title>Microvirga sp. nov., an arsenate reduction bacterium isolated from Tibet hotspring sediments.</title>
        <authorList>
            <person name="Yuan C.-G."/>
        </authorList>
    </citation>
    <scope>NUCLEOTIDE SEQUENCE [LARGE SCALE GENOMIC DNA]</scope>
    <source>
        <strain evidence="1 2">SYSU G3D203</strain>
    </source>
</reference>
<proteinExistence type="predicted"/>
<dbReference type="EMBL" id="JAAAXJ010000023">
    <property type="protein sequence ID" value="NBJ26985.1"/>
    <property type="molecule type" value="Genomic_DNA"/>
</dbReference>
<organism evidence="1 2">
    <name type="scientific">Microvirga arsenatis</name>
    <dbReference type="NCBI Taxonomy" id="2692265"/>
    <lineage>
        <taxon>Bacteria</taxon>
        <taxon>Pseudomonadati</taxon>
        <taxon>Pseudomonadota</taxon>
        <taxon>Alphaproteobacteria</taxon>
        <taxon>Hyphomicrobiales</taxon>
        <taxon>Methylobacteriaceae</taxon>
        <taxon>Microvirga</taxon>
    </lineage>
</organism>
<accession>A0ABW9Z366</accession>
<sequence>MMAMPAIVAGESGKPLADDFRRLFGPPGQYEAERLDGIAQMALECLSKRDALCHHLGHTVLATQVARDILRGCILTERLELLDYSHLLVACLLHDIGYVRGVLKGDDKDRFVADASGRTVSPGARRLGRCARPLSWRPLQALQHGAAWEFTAARC</sequence>
<dbReference type="SUPFAM" id="SSF109604">
    <property type="entry name" value="HD-domain/PDEase-like"/>
    <property type="match status" value="1"/>
</dbReference>
<keyword evidence="2" id="KW-1185">Reference proteome</keyword>
<name>A0ABW9Z366_9HYPH</name>
<gene>
    <name evidence="1" type="ORF">GR303_21875</name>
</gene>
<evidence type="ECO:0000313" key="1">
    <source>
        <dbReference type="EMBL" id="NBJ26985.1"/>
    </source>
</evidence>
<protein>
    <recommendedName>
        <fullName evidence="3">HD domain-containing protein</fullName>
    </recommendedName>
</protein>
<dbReference type="Proteomes" id="UP000818323">
    <property type="component" value="Unassembled WGS sequence"/>
</dbReference>
<evidence type="ECO:0008006" key="3">
    <source>
        <dbReference type="Google" id="ProtNLM"/>
    </source>
</evidence>
<dbReference type="RefSeq" id="WP_161726191.1">
    <property type="nucleotide sequence ID" value="NZ_JAAAXI010000030.1"/>
</dbReference>